<dbReference type="RefSeq" id="WP_344157622.1">
    <property type="nucleotide sequence ID" value="NZ_BAAABV010000015.1"/>
</dbReference>
<accession>A0ABP3F2N8</accession>
<proteinExistence type="predicted"/>
<name>A0ABP3F2N8_9ACTN</name>
<sequence length="152" mass="16915">MSTTLAPPEWAASYQSMSHRFSPPSYEPLRTSPGVPVYETPPEGCYWASGICWWSIQAGPVLVRTFGMERAHNGHRWVVAANVDLYLADGTELHDVGLPSSSLSRDVQHLTEYTPIRILRDGLRRPWRAVAVPQGTGAAWYRKAEQLNGSAH</sequence>
<comment type="caution">
    <text evidence="1">The sequence shown here is derived from an EMBL/GenBank/DDBJ whole genome shotgun (WGS) entry which is preliminary data.</text>
</comment>
<organism evidence="1 2">
    <name type="scientific">Streptomyces polychromogenes</name>
    <dbReference type="NCBI Taxonomy" id="67342"/>
    <lineage>
        <taxon>Bacteria</taxon>
        <taxon>Bacillati</taxon>
        <taxon>Actinomycetota</taxon>
        <taxon>Actinomycetes</taxon>
        <taxon>Kitasatosporales</taxon>
        <taxon>Streptomycetaceae</taxon>
        <taxon>Streptomyces</taxon>
    </lineage>
</organism>
<evidence type="ECO:0000313" key="1">
    <source>
        <dbReference type="EMBL" id="GAA0286876.1"/>
    </source>
</evidence>
<gene>
    <name evidence="1" type="ORF">GCM10010302_26490</name>
</gene>
<reference evidence="2" key="1">
    <citation type="journal article" date="2019" name="Int. J. Syst. Evol. Microbiol.">
        <title>The Global Catalogue of Microorganisms (GCM) 10K type strain sequencing project: providing services to taxonomists for standard genome sequencing and annotation.</title>
        <authorList>
            <consortium name="The Broad Institute Genomics Platform"/>
            <consortium name="The Broad Institute Genome Sequencing Center for Infectious Disease"/>
            <person name="Wu L."/>
            <person name="Ma J."/>
        </authorList>
    </citation>
    <scope>NUCLEOTIDE SEQUENCE [LARGE SCALE GENOMIC DNA]</scope>
    <source>
        <strain evidence="2">JCM 4505</strain>
    </source>
</reference>
<dbReference type="Proteomes" id="UP001501867">
    <property type="component" value="Unassembled WGS sequence"/>
</dbReference>
<keyword evidence="2" id="KW-1185">Reference proteome</keyword>
<dbReference type="EMBL" id="BAAABV010000015">
    <property type="protein sequence ID" value="GAA0286876.1"/>
    <property type="molecule type" value="Genomic_DNA"/>
</dbReference>
<evidence type="ECO:0000313" key="2">
    <source>
        <dbReference type="Proteomes" id="UP001501867"/>
    </source>
</evidence>
<protein>
    <submittedName>
        <fullName evidence="1">Uncharacterized protein</fullName>
    </submittedName>
</protein>